<gene>
    <name evidence="1" type="ORF">ABPEKODN_00043</name>
</gene>
<evidence type="ECO:0000313" key="1">
    <source>
        <dbReference type="EMBL" id="QNO46230.1"/>
    </source>
</evidence>
<name>A0A7G9YDZ6_9EURY</name>
<reference evidence="1" key="1">
    <citation type="submission" date="2020-06" db="EMBL/GenBank/DDBJ databases">
        <title>Unique genomic features of the anaerobic methanotrophic archaea.</title>
        <authorList>
            <person name="Chadwick G.L."/>
            <person name="Skennerton C.T."/>
            <person name="Laso-Perez R."/>
            <person name="Leu A.O."/>
            <person name="Speth D.R."/>
            <person name="Yu H."/>
            <person name="Morgan-Lang C."/>
            <person name="Hatzenpichler R."/>
            <person name="Goudeau D."/>
            <person name="Malmstrom R."/>
            <person name="Brazelton W.J."/>
            <person name="Woyke T."/>
            <person name="Hallam S.J."/>
            <person name="Tyson G.W."/>
            <person name="Wegener G."/>
            <person name="Boetius A."/>
            <person name="Orphan V."/>
        </authorList>
    </citation>
    <scope>NUCLEOTIDE SEQUENCE</scope>
</reference>
<organism evidence="1">
    <name type="scientific">Candidatus Methanogaster sp. ANME-2c ERB4</name>
    <dbReference type="NCBI Taxonomy" id="2759911"/>
    <lineage>
        <taxon>Archaea</taxon>
        <taxon>Methanobacteriati</taxon>
        <taxon>Methanobacteriota</taxon>
        <taxon>Stenosarchaea group</taxon>
        <taxon>Methanomicrobia</taxon>
        <taxon>Methanosarcinales</taxon>
        <taxon>ANME-2 cluster</taxon>
        <taxon>Candidatus Methanogasteraceae</taxon>
        <taxon>Candidatus Methanogaster</taxon>
    </lineage>
</organism>
<protein>
    <submittedName>
        <fullName evidence="1">Uncharacterized protein</fullName>
    </submittedName>
</protein>
<proteinExistence type="predicted"/>
<dbReference type="EMBL" id="MT631173">
    <property type="protein sequence ID" value="QNO46230.1"/>
    <property type="molecule type" value="Genomic_DNA"/>
</dbReference>
<sequence length="100" mass="11368">MFDSIRKRISHQISALKRCFAQTEGLPFSDVLSAETIQNIMDEEVGSYRDRIFPPYSYFMCFFVTGTQCRSFLPKCSSKGDCGTSGTRRAAMLVKHQILL</sequence>
<dbReference type="AlphaFoldDB" id="A0A7G9YDZ6"/>
<accession>A0A7G9YDZ6</accession>